<dbReference type="Gene3D" id="2.120.10.30">
    <property type="entry name" value="TolB, C-terminal domain"/>
    <property type="match status" value="1"/>
</dbReference>
<dbReference type="PANTHER" id="PTHR24104:SF25">
    <property type="entry name" value="PROTEIN LIN-41"/>
    <property type="match status" value="1"/>
</dbReference>
<reference evidence="2" key="1">
    <citation type="journal article" date="2012" name="Nature">
        <title>The oyster genome reveals stress adaptation and complexity of shell formation.</title>
        <authorList>
            <person name="Zhang G."/>
            <person name="Fang X."/>
            <person name="Guo X."/>
            <person name="Li L."/>
            <person name="Luo R."/>
            <person name="Xu F."/>
            <person name="Yang P."/>
            <person name="Zhang L."/>
            <person name="Wang X."/>
            <person name="Qi H."/>
            <person name="Xiong Z."/>
            <person name="Que H."/>
            <person name="Xie Y."/>
            <person name="Holland P.W."/>
            <person name="Paps J."/>
            <person name="Zhu Y."/>
            <person name="Wu F."/>
            <person name="Chen Y."/>
            <person name="Wang J."/>
            <person name="Peng C."/>
            <person name="Meng J."/>
            <person name="Yang L."/>
            <person name="Liu J."/>
            <person name="Wen B."/>
            <person name="Zhang N."/>
            <person name="Huang Z."/>
            <person name="Zhu Q."/>
            <person name="Feng Y."/>
            <person name="Mount A."/>
            <person name="Hedgecock D."/>
            <person name="Xu Z."/>
            <person name="Liu Y."/>
            <person name="Domazet-Loso T."/>
            <person name="Du Y."/>
            <person name="Sun X."/>
            <person name="Zhang S."/>
            <person name="Liu B."/>
            <person name="Cheng P."/>
            <person name="Jiang X."/>
            <person name="Li J."/>
            <person name="Fan D."/>
            <person name="Wang W."/>
            <person name="Fu W."/>
            <person name="Wang T."/>
            <person name="Wang B."/>
            <person name="Zhang J."/>
            <person name="Peng Z."/>
            <person name="Li Y."/>
            <person name="Li N."/>
            <person name="Wang J."/>
            <person name="Chen M."/>
            <person name="He Y."/>
            <person name="Tan F."/>
            <person name="Song X."/>
            <person name="Zheng Q."/>
            <person name="Huang R."/>
            <person name="Yang H."/>
            <person name="Du X."/>
            <person name="Chen L."/>
            <person name="Yang M."/>
            <person name="Gaffney P.M."/>
            <person name="Wang S."/>
            <person name="Luo L."/>
            <person name="She Z."/>
            <person name="Ming Y."/>
            <person name="Huang W."/>
            <person name="Zhang S."/>
            <person name="Huang B."/>
            <person name="Zhang Y."/>
            <person name="Qu T."/>
            <person name="Ni P."/>
            <person name="Miao G."/>
            <person name="Wang J."/>
            <person name="Wang Q."/>
            <person name="Steinberg C.E."/>
            <person name="Wang H."/>
            <person name="Li N."/>
            <person name="Qian L."/>
            <person name="Zhang G."/>
            <person name="Li Y."/>
            <person name="Yang H."/>
            <person name="Liu X."/>
            <person name="Wang J."/>
            <person name="Yin Y."/>
            <person name="Wang J."/>
        </authorList>
    </citation>
    <scope>NUCLEOTIDE SEQUENCE [LARGE SCALE GENOMIC DNA]</scope>
    <source>
        <strain evidence="2">05x7-T-G4-1.051#20</strain>
    </source>
</reference>
<dbReference type="HOGENOM" id="CLU_007742_6_1_1"/>
<feature type="domain" description="B box-type" evidence="1">
    <location>
        <begin position="61"/>
        <end position="95"/>
    </location>
</feature>
<protein>
    <submittedName>
        <fullName evidence="2">Brain tumor protein</fullName>
    </submittedName>
</protein>
<organism evidence="2">
    <name type="scientific">Magallana gigas</name>
    <name type="common">Pacific oyster</name>
    <name type="synonym">Crassostrea gigas</name>
    <dbReference type="NCBI Taxonomy" id="29159"/>
    <lineage>
        <taxon>Eukaryota</taxon>
        <taxon>Metazoa</taxon>
        <taxon>Spiralia</taxon>
        <taxon>Lophotrochozoa</taxon>
        <taxon>Mollusca</taxon>
        <taxon>Bivalvia</taxon>
        <taxon>Autobranchia</taxon>
        <taxon>Pteriomorphia</taxon>
        <taxon>Ostreida</taxon>
        <taxon>Ostreoidea</taxon>
        <taxon>Ostreidae</taxon>
        <taxon>Magallana</taxon>
    </lineage>
</organism>
<name>K1RIX9_MAGGI</name>
<dbReference type="GO" id="GO:0000209">
    <property type="term" value="P:protein polyubiquitination"/>
    <property type="evidence" value="ECO:0007669"/>
    <property type="project" value="TreeGrafter"/>
</dbReference>
<dbReference type="InterPro" id="IPR050952">
    <property type="entry name" value="TRIM-NHL_E3_ligases"/>
</dbReference>
<evidence type="ECO:0000313" key="2">
    <source>
        <dbReference type="EMBL" id="EKC34191.1"/>
    </source>
</evidence>
<accession>K1RIX9</accession>
<dbReference type="CDD" id="cd19756">
    <property type="entry name" value="Bbox2"/>
    <property type="match status" value="1"/>
</dbReference>
<evidence type="ECO:0000259" key="1">
    <source>
        <dbReference type="PROSITE" id="PS50119"/>
    </source>
</evidence>
<dbReference type="EMBL" id="JH816933">
    <property type="protein sequence ID" value="EKC34191.1"/>
    <property type="molecule type" value="Genomic_DNA"/>
</dbReference>
<dbReference type="InParanoid" id="K1RIX9"/>
<dbReference type="Gene3D" id="3.30.160.60">
    <property type="entry name" value="Classic Zinc Finger"/>
    <property type="match status" value="1"/>
</dbReference>
<dbReference type="GO" id="GO:0008270">
    <property type="term" value="F:zinc ion binding"/>
    <property type="evidence" value="ECO:0007669"/>
    <property type="project" value="UniProtKB-KW"/>
</dbReference>
<sequence>MKAATTLYRAHQCSKCPGDTEYYCVSCPCELCPQCKESHVQDLQTIDHDVVSHRDKINYIPTQEICVRHPRNVYKKYCQTCEHPVCYHCRKHRNHTQLDVREPFQTKRQQHLRTIHTIRCESLFYRHVLLTGTKSDVKICHTKFIHFQQNLKDLIKKVKHDLMYNVFCNFDFKHRCTIQKIEMSRHIVSLQTYEHIYEQSEIRPLQFLSSIKTTLPKIHLTLHTGQLSVTESLNKEDIVESLSEIKTADRGKRRLQTECLLKLMSGAEFHQSLTLTGVDGCSQMYVKGCLHMSIATPNHVWVSDSGCNLVLTDTTGVPLHCVKGPCSDISFGIHTVNSESELIHIDKNYNINILSKDGKTITTYIERTDSTWEPRCVYWSPSTGDLLVGMYREITEYTGTGKVARYNQSGQLIQTIEHNNKGLDWYRYPIYITENNNGDIVVSDSDYLLESGSVVVTEREGKHRFSYTGHPSESRLRPFGICTDALSHILVCDGRTHTVQMLNRDGNFLSHLLIRPPGVFSPHSLGYDVNTHRLWVGSWGNNNVVVYRYIERQDASTGK</sequence>
<feature type="domain" description="B box-type" evidence="1">
    <location>
        <begin position="8"/>
        <end position="53"/>
    </location>
</feature>
<proteinExistence type="predicted"/>
<dbReference type="PROSITE" id="PS50119">
    <property type="entry name" value="ZF_BBOX"/>
    <property type="match status" value="2"/>
</dbReference>
<dbReference type="InterPro" id="IPR011042">
    <property type="entry name" value="6-blade_b-propeller_TolB-like"/>
</dbReference>
<dbReference type="InterPro" id="IPR000315">
    <property type="entry name" value="Znf_B-box"/>
</dbReference>
<dbReference type="PANTHER" id="PTHR24104">
    <property type="entry name" value="E3 UBIQUITIN-PROTEIN LIGASE NHLRC1-RELATED"/>
    <property type="match status" value="1"/>
</dbReference>
<dbReference type="GO" id="GO:0061630">
    <property type="term" value="F:ubiquitin protein ligase activity"/>
    <property type="evidence" value="ECO:0007669"/>
    <property type="project" value="TreeGrafter"/>
</dbReference>
<dbReference type="SUPFAM" id="SSF57845">
    <property type="entry name" value="B-box zinc-binding domain"/>
    <property type="match status" value="1"/>
</dbReference>
<dbReference type="SUPFAM" id="SSF101898">
    <property type="entry name" value="NHL repeat"/>
    <property type="match status" value="1"/>
</dbReference>
<gene>
    <name evidence="2" type="ORF">CGI_10004271</name>
</gene>
<dbReference type="AlphaFoldDB" id="K1RIX9"/>
<dbReference type="GO" id="GO:0043161">
    <property type="term" value="P:proteasome-mediated ubiquitin-dependent protein catabolic process"/>
    <property type="evidence" value="ECO:0007669"/>
    <property type="project" value="TreeGrafter"/>
</dbReference>